<dbReference type="HOGENOM" id="CLU_122294_0_0_0"/>
<dbReference type="eggNOG" id="COG3465">
    <property type="taxonomic scope" value="Bacteria"/>
</dbReference>
<dbReference type="EMBL" id="CP007139">
    <property type="protein sequence ID" value="AIE84599.1"/>
    <property type="molecule type" value="Genomic_DNA"/>
</dbReference>
<dbReference type="Proteomes" id="UP000027982">
    <property type="component" value="Chromosome"/>
</dbReference>
<name>A0A068NSN0_FIMGI</name>
<keyword evidence="2" id="KW-1185">Reference proteome</keyword>
<reference evidence="1 2" key="1">
    <citation type="journal article" date="2014" name="PLoS ONE">
        <title>The first complete genome sequence of the class fimbriimonadia in the phylum armatimonadetes.</title>
        <authorList>
            <person name="Hu Z.Y."/>
            <person name="Wang Y.Z."/>
            <person name="Im W.T."/>
            <person name="Wang S.Y."/>
            <person name="Zhao G.P."/>
            <person name="Zheng H.J."/>
            <person name="Quan Z.X."/>
        </authorList>
    </citation>
    <scope>NUCLEOTIDE SEQUENCE [LARGE SCALE GENOMIC DNA]</scope>
    <source>
        <strain evidence="1">Gsoil 348</strain>
    </source>
</reference>
<organism evidence="1 2">
    <name type="scientific">Fimbriimonas ginsengisoli Gsoil 348</name>
    <dbReference type="NCBI Taxonomy" id="661478"/>
    <lineage>
        <taxon>Bacteria</taxon>
        <taxon>Bacillati</taxon>
        <taxon>Armatimonadota</taxon>
        <taxon>Fimbriimonadia</taxon>
        <taxon>Fimbriimonadales</taxon>
        <taxon>Fimbriimonadaceae</taxon>
        <taxon>Fimbriimonas</taxon>
    </lineage>
</organism>
<dbReference type="OrthoDB" id="5507947at2"/>
<accession>A0A068NSN0</accession>
<protein>
    <recommendedName>
        <fullName evidence="3">Antitoxin SocA-like Panacea domain-containing protein</fullName>
    </recommendedName>
</protein>
<proteinExistence type="predicted"/>
<dbReference type="RefSeq" id="WP_025226774.1">
    <property type="nucleotide sequence ID" value="NZ_CP007139.1"/>
</dbReference>
<dbReference type="AlphaFoldDB" id="A0A068NSN0"/>
<dbReference type="KEGG" id="fgi:OP10G_1231"/>
<evidence type="ECO:0000313" key="1">
    <source>
        <dbReference type="EMBL" id="AIE84599.1"/>
    </source>
</evidence>
<evidence type="ECO:0000313" key="2">
    <source>
        <dbReference type="Proteomes" id="UP000027982"/>
    </source>
</evidence>
<sequence>MIDFTRHWYILEAVKDLRAAGSWAGKTHVIKTLALVNLLEETPFDFVLYKHGPYSFDIDAELEQLRSYDGLVEERVGGYGPRLKPGAGARFVVTQASPPKNAAELIKKAANFAKDRDVSGLEAVVTSAWIVVREDICDATIVAQRLVELKPHISVLVARKAAEEAIEFIAC</sequence>
<evidence type="ECO:0008006" key="3">
    <source>
        <dbReference type="Google" id="ProtNLM"/>
    </source>
</evidence>
<gene>
    <name evidence="1" type="ORF">OP10G_1231</name>
</gene>